<accession>A0A2M4D975</accession>
<evidence type="ECO:0000313" key="1">
    <source>
        <dbReference type="EMBL" id="MBW74134.1"/>
    </source>
</evidence>
<reference evidence="1" key="1">
    <citation type="submission" date="2018-01" db="EMBL/GenBank/DDBJ databases">
        <title>An insight into the sialome of Amazonian anophelines.</title>
        <authorList>
            <person name="Ribeiro J.M."/>
            <person name="Scarpassa V."/>
            <person name="Calvo E."/>
        </authorList>
    </citation>
    <scope>NUCLEOTIDE SEQUENCE</scope>
</reference>
<organism evidence="1">
    <name type="scientific">Anopheles darlingi</name>
    <name type="common">Mosquito</name>
    <dbReference type="NCBI Taxonomy" id="43151"/>
    <lineage>
        <taxon>Eukaryota</taxon>
        <taxon>Metazoa</taxon>
        <taxon>Ecdysozoa</taxon>
        <taxon>Arthropoda</taxon>
        <taxon>Hexapoda</taxon>
        <taxon>Insecta</taxon>
        <taxon>Pterygota</taxon>
        <taxon>Neoptera</taxon>
        <taxon>Endopterygota</taxon>
        <taxon>Diptera</taxon>
        <taxon>Nematocera</taxon>
        <taxon>Culicoidea</taxon>
        <taxon>Culicidae</taxon>
        <taxon>Anophelinae</taxon>
        <taxon>Anopheles</taxon>
    </lineage>
</organism>
<name>A0A2M4D975_ANODA</name>
<dbReference type="AlphaFoldDB" id="A0A2M4D975"/>
<protein>
    <submittedName>
        <fullName evidence="1">Putative secreted protein</fullName>
    </submittedName>
</protein>
<sequence length="87" mass="10265">MRRFFFLDYGFCRGGVHRLFWISFPHLARALLLGKCILPYASLARVSHVYEWKRSTITYRNTLYVVCSGISRTKVVHTKVYLVFSML</sequence>
<dbReference type="EMBL" id="GGFL01009956">
    <property type="protein sequence ID" value="MBW74134.1"/>
    <property type="molecule type" value="Transcribed_RNA"/>
</dbReference>
<proteinExistence type="predicted"/>